<feature type="compositionally biased region" description="Basic and acidic residues" evidence="1">
    <location>
        <begin position="12"/>
        <end position="29"/>
    </location>
</feature>
<keyword evidence="3" id="KW-1185">Reference proteome</keyword>
<dbReference type="AlphaFoldDB" id="A0AA39KL08"/>
<comment type="caution">
    <text evidence="2">The sequence shown here is derived from an EMBL/GenBank/DDBJ whole genome shotgun (WGS) entry which is preliminary data.</text>
</comment>
<feature type="region of interest" description="Disordered" evidence="1">
    <location>
        <begin position="1"/>
        <end position="109"/>
    </location>
</feature>
<evidence type="ECO:0000313" key="2">
    <source>
        <dbReference type="EMBL" id="KAK0165236.1"/>
    </source>
</evidence>
<accession>A0AA39KL08</accession>
<evidence type="ECO:0000256" key="1">
    <source>
        <dbReference type="SAM" id="MobiDB-lite"/>
    </source>
</evidence>
<organism evidence="2 3">
    <name type="scientific">Microctonus aethiopoides</name>
    <dbReference type="NCBI Taxonomy" id="144406"/>
    <lineage>
        <taxon>Eukaryota</taxon>
        <taxon>Metazoa</taxon>
        <taxon>Ecdysozoa</taxon>
        <taxon>Arthropoda</taxon>
        <taxon>Hexapoda</taxon>
        <taxon>Insecta</taxon>
        <taxon>Pterygota</taxon>
        <taxon>Neoptera</taxon>
        <taxon>Endopterygota</taxon>
        <taxon>Hymenoptera</taxon>
        <taxon>Apocrita</taxon>
        <taxon>Ichneumonoidea</taxon>
        <taxon>Braconidae</taxon>
        <taxon>Euphorinae</taxon>
        <taxon>Microctonus</taxon>
    </lineage>
</organism>
<dbReference type="EMBL" id="JAQQBS010001422">
    <property type="protein sequence ID" value="KAK0165236.1"/>
    <property type="molecule type" value="Genomic_DNA"/>
</dbReference>
<feature type="compositionally biased region" description="Basic and acidic residues" evidence="1">
    <location>
        <begin position="92"/>
        <end position="109"/>
    </location>
</feature>
<reference evidence="2" key="2">
    <citation type="submission" date="2023-03" db="EMBL/GenBank/DDBJ databases">
        <authorList>
            <person name="Inwood S.N."/>
            <person name="Skelly J.G."/>
            <person name="Guhlin J."/>
            <person name="Harrop T.W.R."/>
            <person name="Goldson S.G."/>
            <person name="Dearden P.K."/>
        </authorList>
    </citation>
    <scope>NUCLEOTIDE SEQUENCE</scope>
    <source>
        <strain evidence="2">Irish</strain>
        <tissue evidence="2">Whole body</tissue>
    </source>
</reference>
<gene>
    <name evidence="2" type="ORF">PV328_003769</name>
</gene>
<feature type="compositionally biased region" description="Basic and acidic residues" evidence="1">
    <location>
        <begin position="55"/>
        <end position="76"/>
    </location>
</feature>
<protein>
    <submittedName>
        <fullName evidence="2">Uncharacterized protein</fullName>
    </submittedName>
</protein>
<evidence type="ECO:0000313" key="3">
    <source>
        <dbReference type="Proteomes" id="UP001168990"/>
    </source>
</evidence>
<name>A0AA39KL08_9HYME</name>
<sequence length="194" mass="22353">MFQKRQLNKNYEILRELSRNQMETEEKKISLRANTKGKKENTSGNKSQGANEEAANDKEVQQEVNKTDEKVGKRVDVPNVRVDATEDNEKDDMEKKKSRSTDDTSNEKLDNILSSSGDYIVALMLNNYKYRMRSNHLNEKFWNKVQDMASKSDNDLEKAKNDLQKEIQSKFGDEFINEVASSLKTLAQDINPPL</sequence>
<proteinExistence type="predicted"/>
<reference evidence="2" key="1">
    <citation type="journal article" date="2023" name="bioRxiv">
        <title>Scaffold-level genome assemblies of two parasitoid biocontrol wasps reveal the parthenogenesis mechanism and an associated novel virus.</title>
        <authorList>
            <person name="Inwood S."/>
            <person name="Skelly J."/>
            <person name="Guhlin J."/>
            <person name="Harrop T."/>
            <person name="Goldson S."/>
            <person name="Dearden P."/>
        </authorList>
    </citation>
    <scope>NUCLEOTIDE SEQUENCE</scope>
    <source>
        <strain evidence="2">Irish</strain>
        <tissue evidence="2">Whole body</tissue>
    </source>
</reference>
<dbReference type="Proteomes" id="UP001168990">
    <property type="component" value="Unassembled WGS sequence"/>
</dbReference>